<dbReference type="InParanoid" id="A0E8R8"/>
<gene>
    <name evidence="1" type="ORF">GSPATT00024414001</name>
</gene>
<dbReference type="HOGENOM" id="CLU_2282910_0_0_1"/>
<proteinExistence type="predicted"/>
<dbReference type="GeneID" id="5044867"/>
<evidence type="ECO:0000313" key="2">
    <source>
        <dbReference type="Proteomes" id="UP000000600"/>
    </source>
</evidence>
<protein>
    <submittedName>
        <fullName evidence="1">Uncharacterized protein</fullName>
    </submittedName>
</protein>
<reference evidence="1 2" key="1">
    <citation type="journal article" date="2006" name="Nature">
        <title>Global trends of whole-genome duplications revealed by the ciliate Paramecium tetraurelia.</title>
        <authorList>
            <consortium name="Genoscope"/>
            <person name="Aury J.-M."/>
            <person name="Jaillon O."/>
            <person name="Duret L."/>
            <person name="Noel B."/>
            <person name="Jubin C."/>
            <person name="Porcel B.M."/>
            <person name="Segurens B."/>
            <person name="Daubin V."/>
            <person name="Anthouard V."/>
            <person name="Aiach N."/>
            <person name="Arnaiz O."/>
            <person name="Billaut A."/>
            <person name="Beisson J."/>
            <person name="Blanc I."/>
            <person name="Bouhouche K."/>
            <person name="Camara F."/>
            <person name="Duharcourt S."/>
            <person name="Guigo R."/>
            <person name="Gogendeau D."/>
            <person name="Katinka M."/>
            <person name="Keller A.-M."/>
            <person name="Kissmehl R."/>
            <person name="Klotz C."/>
            <person name="Koll F."/>
            <person name="Le Moue A."/>
            <person name="Lepere C."/>
            <person name="Malinsky S."/>
            <person name="Nowacki M."/>
            <person name="Nowak J.K."/>
            <person name="Plattner H."/>
            <person name="Poulain J."/>
            <person name="Ruiz F."/>
            <person name="Serrano V."/>
            <person name="Zagulski M."/>
            <person name="Dessen P."/>
            <person name="Betermier M."/>
            <person name="Weissenbach J."/>
            <person name="Scarpelli C."/>
            <person name="Schachter V."/>
            <person name="Sperling L."/>
            <person name="Meyer E."/>
            <person name="Cohen J."/>
            <person name="Wincker P."/>
        </authorList>
    </citation>
    <scope>NUCLEOTIDE SEQUENCE [LARGE SCALE GENOMIC DNA]</scope>
    <source>
        <strain evidence="1 2">Stock d4-2</strain>
    </source>
</reference>
<sequence>MIFQFKFYIPPGFSFHKRSRKKLNPKKTKQKYKQSQRLKPLYEVKQLAKFKHQPRDANYSLYNESQQQPVQQNPVKSHHLCLIYSRNYCSQEQLLKNRISQH</sequence>
<dbReference type="RefSeq" id="XP_001459082.1">
    <property type="nucleotide sequence ID" value="XM_001459045.1"/>
</dbReference>
<name>A0E8R8_PARTE</name>
<dbReference type="EMBL" id="CT868664">
    <property type="protein sequence ID" value="CAK91685.1"/>
    <property type="molecule type" value="Genomic_DNA"/>
</dbReference>
<dbReference type="KEGG" id="ptm:GSPATT00024414001"/>
<dbReference type="Proteomes" id="UP000000600">
    <property type="component" value="Unassembled WGS sequence"/>
</dbReference>
<keyword evidence="2" id="KW-1185">Reference proteome</keyword>
<accession>A0E8R8</accession>
<dbReference type="AlphaFoldDB" id="A0E8R8"/>
<evidence type="ECO:0000313" key="1">
    <source>
        <dbReference type="EMBL" id="CAK91685.1"/>
    </source>
</evidence>
<organism evidence="1 2">
    <name type="scientific">Paramecium tetraurelia</name>
    <dbReference type="NCBI Taxonomy" id="5888"/>
    <lineage>
        <taxon>Eukaryota</taxon>
        <taxon>Sar</taxon>
        <taxon>Alveolata</taxon>
        <taxon>Ciliophora</taxon>
        <taxon>Intramacronucleata</taxon>
        <taxon>Oligohymenophorea</taxon>
        <taxon>Peniculida</taxon>
        <taxon>Parameciidae</taxon>
        <taxon>Paramecium</taxon>
    </lineage>
</organism>